<organism evidence="5 6">
    <name type="scientific">Elsinoe ampelina</name>
    <dbReference type="NCBI Taxonomy" id="302913"/>
    <lineage>
        <taxon>Eukaryota</taxon>
        <taxon>Fungi</taxon>
        <taxon>Dikarya</taxon>
        <taxon>Ascomycota</taxon>
        <taxon>Pezizomycotina</taxon>
        <taxon>Dothideomycetes</taxon>
        <taxon>Dothideomycetidae</taxon>
        <taxon>Myriangiales</taxon>
        <taxon>Elsinoaceae</taxon>
        <taxon>Elsinoe</taxon>
    </lineage>
</organism>
<proteinExistence type="predicted"/>
<protein>
    <submittedName>
        <fullName evidence="5">P-loop containing nucleoside triphosphate hydrolase protein</fullName>
    </submittedName>
</protein>
<reference evidence="6" key="1">
    <citation type="journal article" date="2020" name="Stud. Mycol.">
        <title>101 Dothideomycetes genomes: A test case for predicting lifestyles and emergence of pathogens.</title>
        <authorList>
            <person name="Haridas S."/>
            <person name="Albert R."/>
            <person name="Binder M."/>
            <person name="Bloem J."/>
            <person name="LaButti K."/>
            <person name="Salamov A."/>
            <person name="Andreopoulos B."/>
            <person name="Baker S."/>
            <person name="Barry K."/>
            <person name="Bills G."/>
            <person name="Bluhm B."/>
            <person name="Cannon C."/>
            <person name="Castanera R."/>
            <person name="Culley D."/>
            <person name="Daum C."/>
            <person name="Ezra D."/>
            <person name="Gonzalez J."/>
            <person name="Henrissat B."/>
            <person name="Kuo A."/>
            <person name="Liang C."/>
            <person name="Lipzen A."/>
            <person name="Lutzoni F."/>
            <person name="Magnuson J."/>
            <person name="Mondo S."/>
            <person name="Nolan M."/>
            <person name="Ohm R."/>
            <person name="Pangilinan J."/>
            <person name="Park H.-J."/>
            <person name="Ramirez L."/>
            <person name="Alfaro M."/>
            <person name="Sun H."/>
            <person name="Tritt A."/>
            <person name="Yoshinaga Y."/>
            <person name="Zwiers L.-H."/>
            <person name="Turgeon B."/>
            <person name="Goodwin S."/>
            <person name="Spatafora J."/>
            <person name="Crous P."/>
            <person name="Grigoriev I."/>
        </authorList>
    </citation>
    <scope>NUCLEOTIDE SEQUENCE [LARGE SCALE GENOMIC DNA]</scope>
    <source>
        <strain evidence="6">CECT 20119</strain>
    </source>
</reference>
<dbReference type="GO" id="GO:0005525">
    <property type="term" value="F:GTP binding"/>
    <property type="evidence" value="ECO:0007669"/>
    <property type="project" value="UniProtKB-KW"/>
</dbReference>
<evidence type="ECO:0000256" key="4">
    <source>
        <dbReference type="PIRSR" id="PIRSR606689-2"/>
    </source>
</evidence>
<dbReference type="InterPro" id="IPR024156">
    <property type="entry name" value="Small_GTPase_ARF"/>
</dbReference>
<name>A0A6A6GPX6_9PEZI</name>
<accession>A0A6A6GPX6</accession>
<keyword evidence="4" id="KW-0479">Metal-binding</keyword>
<dbReference type="EMBL" id="ML992501">
    <property type="protein sequence ID" value="KAF2227629.1"/>
    <property type="molecule type" value="Genomic_DNA"/>
</dbReference>
<feature type="binding site" evidence="4">
    <location>
        <position position="54"/>
    </location>
    <ligand>
        <name>Mg(2+)</name>
        <dbReference type="ChEBI" id="CHEBI:18420"/>
    </ligand>
</feature>
<dbReference type="GO" id="GO:0003924">
    <property type="term" value="F:GTPase activity"/>
    <property type="evidence" value="ECO:0007669"/>
    <property type="project" value="InterPro"/>
</dbReference>
<dbReference type="InterPro" id="IPR027417">
    <property type="entry name" value="P-loop_NTPase"/>
</dbReference>
<evidence type="ECO:0000313" key="5">
    <source>
        <dbReference type="EMBL" id="KAF2227629.1"/>
    </source>
</evidence>
<dbReference type="SUPFAM" id="SSF52540">
    <property type="entry name" value="P-loop containing nucleoside triphosphate hydrolases"/>
    <property type="match status" value="1"/>
</dbReference>
<keyword evidence="1 3" id="KW-0547">Nucleotide-binding</keyword>
<dbReference type="InterPro" id="IPR006689">
    <property type="entry name" value="Small_GTPase_ARF/SAR"/>
</dbReference>
<evidence type="ECO:0000313" key="6">
    <source>
        <dbReference type="Proteomes" id="UP000799538"/>
    </source>
</evidence>
<feature type="binding site" evidence="3">
    <location>
        <begin position="136"/>
        <end position="139"/>
    </location>
    <ligand>
        <name>GTP</name>
        <dbReference type="ChEBI" id="CHEBI:37565"/>
    </ligand>
</feature>
<keyword evidence="2 3" id="KW-0342">GTP-binding</keyword>
<keyword evidence="4" id="KW-0460">Magnesium</keyword>
<keyword evidence="5" id="KW-0378">Hydrolase</keyword>
<feature type="binding site" evidence="3">
    <location>
        <begin position="27"/>
        <end position="34"/>
    </location>
    <ligand>
        <name>GTP</name>
        <dbReference type="ChEBI" id="CHEBI:37565"/>
    </ligand>
</feature>
<evidence type="ECO:0000256" key="3">
    <source>
        <dbReference type="PIRSR" id="PIRSR606689-1"/>
    </source>
</evidence>
<dbReference type="Pfam" id="PF00025">
    <property type="entry name" value="Arf"/>
    <property type="match status" value="1"/>
</dbReference>
<dbReference type="GO" id="GO:0046872">
    <property type="term" value="F:metal ion binding"/>
    <property type="evidence" value="ECO:0007669"/>
    <property type="project" value="UniProtKB-KW"/>
</dbReference>
<dbReference type="AlphaFoldDB" id="A0A6A6GPX6"/>
<dbReference type="PANTHER" id="PTHR11711">
    <property type="entry name" value="ADP RIBOSYLATION FACTOR-RELATED"/>
    <property type="match status" value="1"/>
</dbReference>
<gene>
    <name evidence="5" type="ORF">BDZ85DRAFT_5620</name>
</gene>
<dbReference type="Gene3D" id="3.40.50.300">
    <property type="entry name" value="P-loop containing nucleotide triphosphate hydrolases"/>
    <property type="match status" value="1"/>
</dbReference>
<keyword evidence="6" id="KW-1185">Reference proteome</keyword>
<dbReference type="OrthoDB" id="3942792at2759"/>
<evidence type="ECO:0000256" key="1">
    <source>
        <dbReference type="ARBA" id="ARBA00022741"/>
    </source>
</evidence>
<sequence length="193" mass="21619">MGSALSREPLWAHLRVNTPHRTLILLGMNATGKSSILQHLAKDSSSDVKYQTSTSDFCSEWLDLPNTSIKILNCGSIHPGFKEQVQDYVRRHADGVILSLDAIASDDDWNDSMYILRHYILDVKETKDCPLLVLINRCDEERARSLTSIEQKVEPLLAERKGSTDRHCIKAINAKTGAGLDTSLDWLSQKLNS</sequence>
<evidence type="ECO:0000256" key="2">
    <source>
        <dbReference type="ARBA" id="ARBA00023134"/>
    </source>
</evidence>
<feature type="binding site" evidence="4">
    <location>
        <position position="34"/>
    </location>
    <ligand>
        <name>Mg(2+)</name>
        <dbReference type="ChEBI" id="CHEBI:18420"/>
    </ligand>
</feature>
<dbReference type="Proteomes" id="UP000799538">
    <property type="component" value="Unassembled WGS sequence"/>
</dbReference>